<reference evidence="2 3" key="1">
    <citation type="submission" date="2020-08" db="EMBL/GenBank/DDBJ databases">
        <title>Description of novel Flavobacterium F-380 isolate.</title>
        <authorList>
            <person name="Saticioglu I.B."/>
            <person name="Duman M."/>
            <person name="Altun S."/>
        </authorList>
    </citation>
    <scope>NUCLEOTIDE SEQUENCE [LARGE SCALE GENOMIC DNA]</scope>
    <source>
        <strain evidence="2 3">F-380</strain>
    </source>
</reference>
<comment type="caution">
    <text evidence="2">The sequence shown here is derived from an EMBL/GenBank/DDBJ whole genome shotgun (WGS) entry which is preliminary data.</text>
</comment>
<dbReference type="InterPro" id="IPR029058">
    <property type="entry name" value="AB_hydrolase_fold"/>
</dbReference>
<protein>
    <submittedName>
        <fullName evidence="2">Alpha/beta hydrolase</fullName>
    </submittedName>
</protein>
<dbReference type="Gene3D" id="3.40.50.1820">
    <property type="entry name" value="alpha/beta hydrolase"/>
    <property type="match status" value="1"/>
</dbReference>
<name>A0ABR7J924_9FLAO</name>
<sequence length="281" mass="32035">MILNKSLVIEGASQQKMAIDLSYAESKEQKGIIIFCHGFKGFKDWGCWKMVADYFVDNGFAFLKFNFSHNGLGLEDSIDFDQLDKFAVNTLGKEMEDIKSVEEFVVSKLPTIVPNIDTDTIFIIGHSKGGVSALLYCSQYKTKIKKVCTWASPFDFHRSWNSKFRSKWRADGVQYIKNARTNQMMPLDIAVLDDLESNEEKYSLAIASKKLLIPYLIIQGTDDQAVKMDEFNLLKKHFTKAKQHVIEGANHVFGASHPYVEKELPLHTHELVSETKTFFLV</sequence>
<dbReference type="Proteomes" id="UP000629963">
    <property type="component" value="Unassembled WGS sequence"/>
</dbReference>
<dbReference type="PANTHER" id="PTHR42886">
    <property type="entry name" value="RE40534P-RELATED"/>
    <property type="match status" value="1"/>
</dbReference>
<keyword evidence="2" id="KW-0378">Hydrolase</keyword>
<keyword evidence="3" id="KW-1185">Reference proteome</keyword>
<proteinExistence type="predicted"/>
<accession>A0ABR7J924</accession>
<dbReference type="PANTHER" id="PTHR42886:SF53">
    <property type="entry name" value="ALPHA_BETA-HYDROLASES SUPERFAMILY PROTEIN"/>
    <property type="match status" value="1"/>
</dbReference>
<dbReference type="EMBL" id="JACRUJ010000004">
    <property type="protein sequence ID" value="MBC5842055.1"/>
    <property type="molecule type" value="Genomic_DNA"/>
</dbReference>
<evidence type="ECO:0000313" key="3">
    <source>
        <dbReference type="Proteomes" id="UP000629963"/>
    </source>
</evidence>
<dbReference type="InterPro" id="IPR022742">
    <property type="entry name" value="Hydrolase_4"/>
</dbReference>
<dbReference type="RefSeq" id="WP_187010556.1">
    <property type="nucleotide sequence ID" value="NZ_JACRUI010000004.1"/>
</dbReference>
<evidence type="ECO:0000313" key="2">
    <source>
        <dbReference type="EMBL" id="MBC5842055.1"/>
    </source>
</evidence>
<gene>
    <name evidence="2" type="ORF">H8R23_11610</name>
</gene>
<evidence type="ECO:0000259" key="1">
    <source>
        <dbReference type="Pfam" id="PF12146"/>
    </source>
</evidence>
<dbReference type="SUPFAM" id="SSF53474">
    <property type="entry name" value="alpha/beta-Hydrolases"/>
    <property type="match status" value="1"/>
</dbReference>
<organism evidence="2 3">
    <name type="scientific">Flavobacterium kayseriense</name>
    <dbReference type="NCBI Taxonomy" id="2764714"/>
    <lineage>
        <taxon>Bacteria</taxon>
        <taxon>Pseudomonadati</taxon>
        <taxon>Bacteroidota</taxon>
        <taxon>Flavobacteriia</taxon>
        <taxon>Flavobacteriales</taxon>
        <taxon>Flavobacteriaceae</taxon>
        <taxon>Flavobacterium</taxon>
    </lineage>
</organism>
<dbReference type="Pfam" id="PF12146">
    <property type="entry name" value="Hydrolase_4"/>
    <property type="match status" value="1"/>
</dbReference>
<dbReference type="GO" id="GO:0016787">
    <property type="term" value="F:hydrolase activity"/>
    <property type="evidence" value="ECO:0007669"/>
    <property type="project" value="UniProtKB-KW"/>
</dbReference>
<feature type="domain" description="Serine aminopeptidase S33" evidence="1">
    <location>
        <begin position="28"/>
        <end position="160"/>
    </location>
</feature>